<dbReference type="Gene3D" id="3.40.109.10">
    <property type="entry name" value="NADH Oxidase"/>
    <property type="match status" value="1"/>
</dbReference>
<comment type="similarity">
    <text evidence="1">Belongs to the nitroreductase family.</text>
</comment>
<dbReference type="SUPFAM" id="SSF55469">
    <property type="entry name" value="FMN-dependent nitroreductase-like"/>
    <property type="match status" value="1"/>
</dbReference>
<sequence>MPAAPTDRLADTSVPIHPPIAERWSPRAFDPGADLDRDDLVALLEAARWAPTWGRRQPVRFVVGLRGDAPFTTIAGLLRRGNSYAKAASALILLCTDDGEDDRTQRYAAVDGGAAMANITIEAVSRGLIAHPMAGFDVAGASEAFALPDGLRPVVVIAVGRLGDYADVAPEIAERDRLPRHRLPLSEVVLNWTP</sequence>
<proteinExistence type="inferred from homology"/>
<dbReference type="Proteomes" id="UP001172687">
    <property type="component" value="Unassembled WGS sequence"/>
</dbReference>
<dbReference type="InterPro" id="IPR000415">
    <property type="entry name" value="Nitroreductase-like"/>
</dbReference>
<gene>
    <name evidence="4" type="ORF">QYF68_17230</name>
</gene>
<dbReference type="PANTHER" id="PTHR43673:SF10">
    <property type="entry name" value="NADH DEHYDROGENASE_NAD(P)H NITROREDUCTASE XCC3605-RELATED"/>
    <property type="match status" value="1"/>
</dbReference>
<evidence type="ECO:0000259" key="3">
    <source>
        <dbReference type="Pfam" id="PF00881"/>
    </source>
</evidence>
<reference evidence="4" key="1">
    <citation type="submission" date="2023-07" db="EMBL/GenBank/DDBJ databases">
        <title>Degradation of tert-butanol by M. austroafricanum TBA100.</title>
        <authorList>
            <person name="Helbich S."/>
            <person name="Vainshtein Y."/>
        </authorList>
    </citation>
    <scope>NUCLEOTIDE SEQUENCE</scope>
    <source>
        <strain evidence="4">TBA100</strain>
    </source>
</reference>
<dbReference type="Pfam" id="PF00881">
    <property type="entry name" value="Nitroreductase"/>
    <property type="match status" value="2"/>
</dbReference>
<feature type="domain" description="Nitroreductase" evidence="3">
    <location>
        <begin position="86"/>
        <end position="161"/>
    </location>
</feature>
<dbReference type="InterPro" id="IPR029479">
    <property type="entry name" value="Nitroreductase"/>
</dbReference>
<keyword evidence="2" id="KW-0560">Oxidoreductase</keyword>
<comment type="caution">
    <text evidence="4">The sequence shown here is derived from an EMBL/GenBank/DDBJ whole genome shotgun (WGS) entry which is preliminary data.</text>
</comment>
<feature type="domain" description="Nitroreductase" evidence="3">
    <location>
        <begin position="20"/>
        <end position="63"/>
    </location>
</feature>
<evidence type="ECO:0000313" key="5">
    <source>
        <dbReference type="Proteomes" id="UP001172687"/>
    </source>
</evidence>
<dbReference type="RefSeq" id="WP_011782624.1">
    <property type="nucleotide sequence ID" value="NZ_CP082189.1"/>
</dbReference>
<evidence type="ECO:0000256" key="1">
    <source>
        <dbReference type="ARBA" id="ARBA00007118"/>
    </source>
</evidence>
<name>A0ABT8HG82_MYCAO</name>
<organism evidence="4 5">
    <name type="scientific">Mycolicibacterium austroafricanum</name>
    <name type="common">Mycobacterium austroafricanum</name>
    <dbReference type="NCBI Taxonomy" id="39687"/>
    <lineage>
        <taxon>Bacteria</taxon>
        <taxon>Bacillati</taxon>
        <taxon>Actinomycetota</taxon>
        <taxon>Actinomycetes</taxon>
        <taxon>Mycobacteriales</taxon>
        <taxon>Mycobacteriaceae</taxon>
        <taxon>Mycolicibacterium</taxon>
    </lineage>
</organism>
<dbReference type="CDD" id="cd02138">
    <property type="entry name" value="TdsD-like"/>
    <property type="match status" value="1"/>
</dbReference>
<accession>A0ABT8HG82</accession>
<protein>
    <submittedName>
        <fullName evidence="4">Nitroreductase family protein</fullName>
    </submittedName>
</protein>
<evidence type="ECO:0000313" key="4">
    <source>
        <dbReference type="EMBL" id="MDN4519545.1"/>
    </source>
</evidence>
<evidence type="ECO:0000256" key="2">
    <source>
        <dbReference type="ARBA" id="ARBA00023002"/>
    </source>
</evidence>
<keyword evidence="5" id="KW-1185">Reference proteome</keyword>
<dbReference type="PANTHER" id="PTHR43673">
    <property type="entry name" value="NAD(P)H NITROREDUCTASE YDGI-RELATED"/>
    <property type="match status" value="1"/>
</dbReference>
<dbReference type="EMBL" id="JAUHTC010000054">
    <property type="protein sequence ID" value="MDN4519545.1"/>
    <property type="molecule type" value="Genomic_DNA"/>
</dbReference>